<evidence type="ECO:0000256" key="3">
    <source>
        <dbReference type="ARBA" id="ARBA00022517"/>
    </source>
</evidence>
<keyword evidence="3 8" id="KW-0690">Ribosome biogenesis</keyword>
<feature type="binding site" evidence="8">
    <location>
        <begin position="12"/>
        <end position="19"/>
    </location>
    <ligand>
        <name>GTP</name>
        <dbReference type="ChEBI" id="CHEBI:37565"/>
        <label>1</label>
    </ligand>
</feature>
<dbReference type="SUPFAM" id="SSF52540">
    <property type="entry name" value="P-loop containing nucleoside triphosphate hydrolases"/>
    <property type="match status" value="2"/>
</dbReference>
<comment type="subunit">
    <text evidence="8">Associates with the 50S ribosomal subunit.</text>
</comment>
<dbReference type="PRINTS" id="PR00326">
    <property type="entry name" value="GTP1OBG"/>
</dbReference>
<evidence type="ECO:0000256" key="6">
    <source>
        <dbReference type="ARBA" id="ARBA00023134"/>
    </source>
</evidence>
<sequence length="492" mass="56378">MKEPLKKIALIGQPNVGKSSLFNRIAKKRIAIVSDLAGTTRDIRKHEVEVLGRKALMLDTGGIDETNDAIFSNVKRKAIECAKEADIILFMVDGKRIPDDKDKELFYELQDLGKRLALVVNKIDNDKEKERLWSFYEFGIDDENLFGISVSHNRGTKKLFEWIAKDLPPSEEEIALALQTLKEEKKGQDDDDYFEDEEEFEEEYIEEIYEEDDEEQEEDCDDKINVAIIGRTNVGKSSILNALLGEERSVVSPIAGTTIDPVDEAFEYEGKTITFVDTAGLRRRGKIEGIEKYALMRTKEMLEKANLALVVLDASETLVDLDEKIAGLVDEYGLGTIIVLNKWDENMDTFKKFEETVRSKFKFLYYAPIIAVSAKTGRSIGRLKDKIIEIYNNYSQRIPTATLNKIVEEAVIRHALPSPNGNYLRIYYTTQFESKPPRIALIMNKPNLLHFSYKRYLINYLRDNINFEGTPIHILARKKGQREEDNEESFQG</sequence>
<keyword evidence="6 8" id="KW-0342">GTP-binding</keyword>
<dbReference type="Pfam" id="PF14714">
    <property type="entry name" value="KH_dom-like"/>
    <property type="match status" value="1"/>
</dbReference>
<dbReference type="CDD" id="cd01894">
    <property type="entry name" value="EngA1"/>
    <property type="match status" value="1"/>
</dbReference>
<feature type="binding site" evidence="8">
    <location>
        <begin position="341"/>
        <end position="344"/>
    </location>
    <ligand>
        <name>GTP</name>
        <dbReference type="ChEBI" id="CHEBI:37565"/>
        <label>2</label>
    </ligand>
</feature>
<feature type="domain" description="EngA-type G" evidence="11">
    <location>
        <begin position="224"/>
        <end position="395"/>
    </location>
</feature>
<dbReference type="CDD" id="cd01895">
    <property type="entry name" value="EngA2"/>
    <property type="match status" value="1"/>
</dbReference>
<keyword evidence="13" id="KW-1185">Reference proteome</keyword>
<dbReference type="FunFam" id="3.30.300.20:FF:000004">
    <property type="entry name" value="GTPase Der"/>
    <property type="match status" value="1"/>
</dbReference>
<dbReference type="Gene3D" id="3.40.50.300">
    <property type="entry name" value="P-loop containing nucleotide triphosphate hydrolases"/>
    <property type="match status" value="2"/>
</dbReference>
<evidence type="ECO:0000259" key="11">
    <source>
        <dbReference type="PROSITE" id="PS51712"/>
    </source>
</evidence>
<dbReference type="InterPro" id="IPR015946">
    <property type="entry name" value="KH_dom-like_a/b"/>
</dbReference>
<evidence type="ECO:0000313" key="13">
    <source>
        <dbReference type="Proteomes" id="UP000290092"/>
    </source>
</evidence>
<dbReference type="Proteomes" id="UP000290092">
    <property type="component" value="Unassembled WGS sequence"/>
</dbReference>
<dbReference type="InterPro" id="IPR031166">
    <property type="entry name" value="G_ENGA"/>
</dbReference>
<dbReference type="GO" id="GO:0005525">
    <property type="term" value="F:GTP binding"/>
    <property type="evidence" value="ECO:0007669"/>
    <property type="project" value="UniProtKB-UniRule"/>
</dbReference>
<organism evidence="12 13">
    <name type="scientific">Malaciobacter mytili LMG 24559</name>
    <dbReference type="NCBI Taxonomy" id="1032238"/>
    <lineage>
        <taxon>Bacteria</taxon>
        <taxon>Pseudomonadati</taxon>
        <taxon>Campylobacterota</taxon>
        <taxon>Epsilonproteobacteria</taxon>
        <taxon>Campylobacterales</taxon>
        <taxon>Arcobacteraceae</taxon>
        <taxon>Malaciobacter</taxon>
    </lineage>
</organism>
<dbReference type="InterPro" id="IPR032859">
    <property type="entry name" value="KH_dom-like"/>
</dbReference>
<evidence type="ECO:0000256" key="1">
    <source>
        <dbReference type="ARBA" id="ARBA00008279"/>
    </source>
</evidence>
<reference evidence="12 13" key="1">
    <citation type="submission" date="2017-09" db="EMBL/GenBank/DDBJ databases">
        <title>Genomics of the genus Arcobacter.</title>
        <authorList>
            <person name="Perez-Cataluna A."/>
            <person name="Figueras M.J."/>
            <person name="Salas-Masso N."/>
        </authorList>
    </citation>
    <scope>NUCLEOTIDE SEQUENCE [LARGE SCALE GENOMIC DNA]</scope>
    <source>
        <strain evidence="12 13">CECT 7386</strain>
    </source>
</reference>
<feature type="domain" description="EngA-type G" evidence="11">
    <location>
        <begin position="6"/>
        <end position="171"/>
    </location>
</feature>
<evidence type="ECO:0000256" key="5">
    <source>
        <dbReference type="ARBA" id="ARBA00022741"/>
    </source>
</evidence>
<dbReference type="PANTHER" id="PTHR43834:SF6">
    <property type="entry name" value="GTPASE DER"/>
    <property type="match status" value="1"/>
</dbReference>
<dbReference type="Pfam" id="PF01926">
    <property type="entry name" value="MMR_HSR1"/>
    <property type="match status" value="2"/>
</dbReference>
<accession>A0AAX2AKV3</accession>
<comment type="function">
    <text evidence="8 10">GTPase that plays an essential role in the late steps of ribosome biogenesis.</text>
</comment>
<protein>
    <recommendedName>
        <fullName evidence="2 8">GTPase Der</fullName>
    </recommendedName>
    <alternativeName>
        <fullName evidence="7 8">GTP-binding protein EngA</fullName>
    </alternativeName>
</protein>
<evidence type="ECO:0000256" key="4">
    <source>
        <dbReference type="ARBA" id="ARBA00022737"/>
    </source>
</evidence>
<dbReference type="FunFam" id="3.40.50.300:FF:000494">
    <property type="entry name" value="tRNA modification GTPase MnmE"/>
    <property type="match status" value="2"/>
</dbReference>
<evidence type="ECO:0000313" key="12">
    <source>
        <dbReference type="EMBL" id="RXK16753.1"/>
    </source>
</evidence>
<feature type="binding site" evidence="8">
    <location>
        <begin position="277"/>
        <end position="281"/>
    </location>
    <ligand>
        <name>GTP</name>
        <dbReference type="ChEBI" id="CHEBI:37565"/>
        <label>2</label>
    </ligand>
</feature>
<dbReference type="NCBIfam" id="TIGR03594">
    <property type="entry name" value="GTPase_EngA"/>
    <property type="match status" value="1"/>
</dbReference>
<name>A0AAX2AKV3_9BACT</name>
<comment type="caution">
    <text evidence="12">The sequence shown here is derived from an EMBL/GenBank/DDBJ whole genome shotgun (WGS) entry which is preliminary data.</text>
</comment>
<dbReference type="PROSITE" id="PS51712">
    <property type="entry name" value="G_ENGA"/>
    <property type="match status" value="2"/>
</dbReference>
<dbReference type="InterPro" id="IPR005225">
    <property type="entry name" value="Small_GTP-bd"/>
</dbReference>
<gene>
    <name evidence="8" type="primary">der</name>
    <name evidence="12" type="ORF">CP985_02105</name>
</gene>
<feature type="binding site" evidence="8">
    <location>
        <begin position="121"/>
        <end position="124"/>
    </location>
    <ligand>
        <name>GTP</name>
        <dbReference type="ChEBI" id="CHEBI:37565"/>
        <label>1</label>
    </ligand>
</feature>
<dbReference type="GO" id="GO:0042254">
    <property type="term" value="P:ribosome biogenesis"/>
    <property type="evidence" value="ECO:0007669"/>
    <property type="project" value="UniProtKB-KW"/>
</dbReference>
<comment type="similarity">
    <text evidence="1 8 9 10">Belongs to the TRAFAC class TrmE-Era-EngA-EngB-Septin-like GTPase superfamily. EngA (Der) GTPase family.</text>
</comment>
<keyword evidence="5 8" id="KW-0547">Nucleotide-binding</keyword>
<dbReference type="NCBIfam" id="TIGR00231">
    <property type="entry name" value="small_GTP"/>
    <property type="match status" value="2"/>
</dbReference>
<dbReference type="AlphaFoldDB" id="A0AAX2AKV3"/>
<evidence type="ECO:0000256" key="2">
    <source>
        <dbReference type="ARBA" id="ARBA00020953"/>
    </source>
</evidence>
<dbReference type="Gene3D" id="3.30.300.20">
    <property type="match status" value="1"/>
</dbReference>
<dbReference type="KEGG" id="amyt:AMYT_1494"/>
<evidence type="ECO:0000256" key="9">
    <source>
        <dbReference type="PROSITE-ProRule" id="PRU01049"/>
    </source>
</evidence>
<dbReference type="InterPro" id="IPR016484">
    <property type="entry name" value="GTPase_Der"/>
</dbReference>
<evidence type="ECO:0000256" key="7">
    <source>
        <dbReference type="ARBA" id="ARBA00032345"/>
    </source>
</evidence>
<dbReference type="RefSeq" id="WP_114841923.1">
    <property type="nucleotide sequence ID" value="NZ_CP031219.1"/>
</dbReference>
<dbReference type="PANTHER" id="PTHR43834">
    <property type="entry name" value="GTPASE DER"/>
    <property type="match status" value="1"/>
</dbReference>
<dbReference type="InterPro" id="IPR006073">
    <property type="entry name" value="GTP-bd"/>
</dbReference>
<keyword evidence="4 10" id="KW-0677">Repeat</keyword>
<dbReference type="PIRSF" id="PIRSF006485">
    <property type="entry name" value="GTP-binding_EngA"/>
    <property type="match status" value="1"/>
</dbReference>
<feature type="binding site" evidence="8">
    <location>
        <begin position="230"/>
        <end position="237"/>
    </location>
    <ligand>
        <name>GTP</name>
        <dbReference type="ChEBI" id="CHEBI:37565"/>
        <label>2</label>
    </ligand>
</feature>
<dbReference type="HAMAP" id="MF_00195">
    <property type="entry name" value="GTPase_Der"/>
    <property type="match status" value="1"/>
</dbReference>
<dbReference type="GO" id="GO:0043022">
    <property type="term" value="F:ribosome binding"/>
    <property type="evidence" value="ECO:0007669"/>
    <property type="project" value="TreeGrafter"/>
</dbReference>
<evidence type="ECO:0000256" key="8">
    <source>
        <dbReference type="HAMAP-Rule" id="MF_00195"/>
    </source>
</evidence>
<evidence type="ECO:0000256" key="10">
    <source>
        <dbReference type="RuleBase" id="RU004481"/>
    </source>
</evidence>
<dbReference type="EMBL" id="NXID01000004">
    <property type="protein sequence ID" value="RXK16753.1"/>
    <property type="molecule type" value="Genomic_DNA"/>
</dbReference>
<feature type="binding site" evidence="8">
    <location>
        <begin position="59"/>
        <end position="63"/>
    </location>
    <ligand>
        <name>GTP</name>
        <dbReference type="ChEBI" id="CHEBI:37565"/>
        <label>1</label>
    </ligand>
</feature>
<dbReference type="InterPro" id="IPR027417">
    <property type="entry name" value="P-loop_NTPase"/>
</dbReference>
<proteinExistence type="inferred from homology"/>